<dbReference type="SUPFAM" id="SSF52540">
    <property type="entry name" value="P-loop containing nucleoside triphosphate hydrolases"/>
    <property type="match status" value="2"/>
</dbReference>
<dbReference type="InterPro" id="IPR041589">
    <property type="entry name" value="DNAH3_AAA_lid_1"/>
</dbReference>
<organism evidence="4 5">
    <name type="scientific">Polarella glacialis</name>
    <name type="common">Dinoflagellate</name>
    <dbReference type="NCBI Taxonomy" id="89957"/>
    <lineage>
        <taxon>Eukaryota</taxon>
        <taxon>Sar</taxon>
        <taxon>Alveolata</taxon>
        <taxon>Dinophyceae</taxon>
        <taxon>Suessiales</taxon>
        <taxon>Suessiaceae</taxon>
        <taxon>Polarella</taxon>
    </lineage>
</organism>
<dbReference type="GO" id="GO:0051959">
    <property type="term" value="F:dynein light intermediate chain binding"/>
    <property type="evidence" value="ECO:0007669"/>
    <property type="project" value="InterPro"/>
</dbReference>
<dbReference type="Proteomes" id="UP000626109">
    <property type="component" value="Unassembled WGS sequence"/>
</dbReference>
<evidence type="ECO:0000313" key="4">
    <source>
        <dbReference type="EMBL" id="CAE8718870.1"/>
    </source>
</evidence>
<dbReference type="InterPro" id="IPR027417">
    <property type="entry name" value="P-loop_NTPase"/>
</dbReference>
<dbReference type="Pfam" id="PF12775">
    <property type="entry name" value="AAA_7"/>
    <property type="match status" value="1"/>
</dbReference>
<name>A0A813L683_POLGL</name>
<dbReference type="GO" id="GO:0045505">
    <property type="term" value="F:dynein intermediate chain binding"/>
    <property type="evidence" value="ECO:0007669"/>
    <property type="project" value="InterPro"/>
</dbReference>
<feature type="domain" description="Dynein heavy chain AAA module D4" evidence="2">
    <location>
        <begin position="456"/>
        <end position="616"/>
    </location>
</feature>
<accession>A0A813L683</accession>
<dbReference type="Gene3D" id="3.40.50.300">
    <property type="entry name" value="P-loop containing nucleotide triphosphate hydrolases"/>
    <property type="match status" value="1"/>
</dbReference>
<dbReference type="EMBL" id="CAJNNW010033434">
    <property type="protein sequence ID" value="CAE8718870.1"/>
    <property type="molecule type" value="Genomic_DNA"/>
</dbReference>
<evidence type="ECO:0000313" key="5">
    <source>
        <dbReference type="Proteomes" id="UP000626109"/>
    </source>
</evidence>
<dbReference type="FunFam" id="1.20.920.30:FF:000002">
    <property type="entry name" value="Dynein axonemal heavy chain 3"/>
    <property type="match status" value="1"/>
</dbReference>
<feature type="domain" description="Dynein heavy chain 3 AAA+ lid" evidence="3">
    <location>
        <begin position="314"/>
        <end position="395"/>
    </location>
</feature>
<dbReference type="InterPro" id="IPR026983">
    <property type="entry name" value="DHC"/>
</dbReference>
<dbReference type="GO" id="GO:0007018">
    <property type="term" value="P:microtubule-based movement"/>
    <property type="evidence" value="ECO:0007669"/>
    <property type="project" value="InterPro"/>
</dbReference>
<proteinExistence type="predicted"/>
<gene>
    <name evidence="4" type="ORF">PGLA2088_LOCUS40326</name>
</gene>
<feature type="region of interest" description="Disordered" evidence="1">
    <location>
        <begin position="1"/>
        <end position="30"/>
    </location>
</feature>
<dbReference type="PANTHER" id="PTHR22878:SF68">
    <property type="entry name" value="DYNEIN HEAVY CHAIN 6, AXONEMAL-LIKE"/>
    <property type="match status" value="1"/>
</dbReference>
<feature type="compositionally biased region" description="Acidic residues" evidence="1">
    <location>
        <begin position="1"/>
        <end position="28"/>
    </location>
</feature>
<evidence type="ECO:0000259" key="2">
    <source>
        <dbReference type="Pfam" id="PF12780"/>
    </source>
</evidence>
<evidence type="ECO:0008006" key="6">
    <source>
        <dbReference type="Google" id="ProtNLM"/>
    </source>
</evidence>
<comment type="caution">
    <text evidence="4">The sequence shown here is derived from an EMBL/GenBank/DDBJ whole genome shotgun (WGS) entry which is preliminary data.</text>
</comment>
<dbReference type="Pfam" id="PF17857">
    <property type="entry name" value="AAA_lid_1"/>
    <property type="match status" value="1"/>
</dbReference>
<dbReference type="InterPro" id="IPR024317">
    <property type="entry name" value="Dynein_heavy_chain_D4_dom"/>
</dbReference>
<dbReference type="PANTHER" id="PTHR22878">
    <property type="entry name" value="DYNEIN HEAVY CHAIN 6, AXONEMAL-LIKE-RELATED"/>
    <property type="match status" value="1"/>
</dbReference>
<feature type="non-terminal residue" evidence="4">
    <location>
        <position position="616"/>
    </location>
</feature>
<dbReference type="Pfam" id="PF12780">
    <property type="entry name" value="AAA_8"/>
    <property type="match status" value="1"/>
</dbReference>
<reference evidence="4" key="1">
    <citation type="submission" date="2021-02" db="EMBL/GenBank/DDBJ databases">
        <authorList>
            <person name="Dougan E. K."/>
            <person name="Rhodes N."/>
            <person name="Thang M."/>
            <person name="Chan C."/>
        </authorList>
    </citation>
    <scope>NUCLEOTIDE SEQUENCE</scope>
</reference>
<dbReference type="AlphaFoldDB" id="A0A813L683"/>
<dbReference type="Gene3D" id="1.20.920.30">
    <property type="match status" value="1"/>
</dbReference>
<evidence type="ECO:0000259" key="3">
    <source>
        <dbReference type="Pfam" id="PF17857"/>
    </source>
</evidence>
<protein>
    <recommendedName>
        <fullName evidence="6">Dynein heavy chain AAA module D4 domain-containing protein</fullName>
    </recommendedName>
</protein>
<dbReference type="GO" id="GO:0030286">
    <property type="term" value="C:dynein complex"/>
    <property type="evidence" value="ECO:0007669"/>
    <property type="project" value="InterPro"/>
</dbReference>
<evidence type="ECO:0000256" key="1">
    <source>
        <dbReference type="SAM" id="MobiDB-lite"/>
    </source>
</evidence>
<sequence length="616" mass="69399">MMDDGDDDDDEELEEEELEDDFGEESEDMGYSPPLFRFEGKAGGLAWEFPLSRIEKKELLLLQLLAEEAERKALGGIRGAQIAELQAALQATFVPISDIVPEFVYDGSVPFFNILVPTEETTIQRLLVENLMHGGFHALFAGETGVGKSVGIQQFLNSAGENFAVSSANFSAQTSSGNVVDFCENQLERKRKNLLGAPAGKTMLIFVDDINLPMLEKYGAQPPIELLRQVIDQKGFYDRKKLFWKAVQDVQFIAACGPPGGGRMEVTPRFIRHFNMIWMASLPQVTMRRILTSILGGWLGVQAPDLQDLAVPIVSATVDIFFKIVTDLLPTPLKCHYTFNLRDPAKMVQGMLMVNVKTDLTDSESLTRLWLHETCRQFHDRLVKPEDRSWFNTTVAEQMNIHLGLKREVSSFENVTYGDFFDRSDKVYVEANDAQKLLHTFEEHLEEYNTVHPTKMNLVFFKDAQSHLCRAARIIRQPRGNALLIGVSGVGRKSMARMAAHMAEMTCSSIEITRTYSTSDFREDIKRMMMDVLRNDGKGGVFLFSDTQIVKESFLEDINNVLNTGEVPNLFAPDEVEQVIGLARPLAKNAGKVDARDVIWQHFVQLVRECFHIVLA</sequence>